<dbReference type="Gene3D" id="3.10.105.10">
    <property type="entry name" value="Dipeptide-binding Protein, Domain 3"/>
    <property type="match status" value="1"/>
</dbReference>
<dbReference type="Pfam" id="PF00496">
    <property type="entry name" value="SBP_bac_5"/>
    <property type="match status" value="1"/>
</dbReference>
<dbReference type="InterPro" id="IPR000914">
    <property type="entry name" value="SBP_5_dom"/>
</dbReference>
<gene>
    <name evidence="5" type="ORF">I5677_03275</name>
</gene>
<keyword evidence="6" id="KW-1185">Reference proteome</keyword>
<accession>A0A8J7H1D2</accession>
<dbReference type="PIRSF" id="PIRSF002741">
    <property type="entry name" value="MppA"/>
    <property type="match status" value="1"/>
</dbReference>
<keyword evidence="3" id="KW-0732">Signal</keyword>
<name>A0A8J7H1D2_9FIRM</name>
<keyword evidence="2" id="KW-0813">Transport</keyword>
<dbReference type="RefSeq" id="WP_197660129.1">
    <property type="nucleotide sequence ID" value="NZ_JAEAGR010000002.1"/>
</dbReference>
<evidence type="ECO:0000256" key="2">
    <source>
        <dbReference type="ARBA" id="ARBA00022448"/>
    </source>
</evidence>
<protein>
    <submittedName>
        <fullName evidence="5">ABC transporter substrate-binding protein</fullName>
    </submittedName>
</protein>
<dbReference type="InterPro" id="IPR030678">
    <property type="entry name" value="Peptide/Ni-bd"/>
</dbReference>
<comment type="caution">
    <text evidence="5">The sequence shown here is derived from an EMBL/GenBank/DDBJ whole genome shotgun (WGS) entry which is preliminary data.</text>
</comment>
<evidence type="ECO:0000313" key="5">
    <source>
        <dbReference type="EMBL" id="MBH1939915.1"/>
    </source>
</evidence>
<dbReference type="GO" id="GO:0042597">
    <property type="term" value="C:periplasmic space"/>
    <property type="evidence" value="ECO:0007669"/>
    <property type="project" value="UniProtKB-ARBA"/>
</dbReference>
<dbReference type="GO" id="GO:1904680">
    <property type="term" value="F:peptide transmembrane transporter activity"/>
    <property type="evidence" value="ECO:0007669"/>
    <property type="project" value="TreeGrafter"/>
</dbReference>
<dbReference type="GO" id="GO:0043190">
    <property type="term" value="C:ATP-binding cassette (ABC) transporter complex"/>
    <property type="evidence" value="ECO:0007669"/>
    <property type="project" value="InterPro"/>
</dbReference>
<dbReference type="EMBL" id="JAEAGR010000002">
    <property type="protein sequence ID" value="MBH1939915.1"/>
    <property type="molecule type" value="Genomic_DNA"/>
</dbReference>
<evidence type="ECO:0000256" key="1">
    <source>
        <dbReference type="ARBA" id="ARBA00005695"/>
    </source>
</evidence>
<proteinExistence type="inferred from homology"/>
<evidence type="ECO:0000259" key="4">
    <source>
        <dbReference type="Pfam" id="PF00496"/>
    </source>
</evidence>
<dbReference type="AlphaFoldDB" id="A0A8J7H1D2"/>
<dbReference type="GO" id="GO:0015833">
    <property type="term" value="P:peptide transport"/>
    <property type="evidence" value="ECO:0007669"/>
    <property type="project" value="TreeGrafter"/>
</dbReference>
<feature type="domain" description="Solute-binding protein family 5" evidence="4">
    <location>
        <begin position="79"/>
        <end position="434"/>
    </location>
</feature>
<sequence length="535" mass="59825">MLRKRVSIIIIFVISMVLLYGCTKPNDDKELADKELKKDELILAVGSEPEDGFDPTTGWGRYGSPLFQSTLLARDEELKIVYDLATNYEISEDGLVWTVYLRKDARFSDGEPVTSEDVKYTYEMAANSGSVIDLNILDKVEALDEYTVEFTLKNPQSTFIHSLLTLGIVPKHFHSKNYAENPIGSGPFKLVQWDKGQQIIVEYNNEYYGEESFFKKITFLFLSEDAAFAAAKAGSVDLAYVPPTFAKQEIEGMKVVKINSIDNRGIAFPYVEAGGKNEKGYPVGNDVTSDLAIRKAINIAIDRQALVDGVLEGFGSPAYTICDGMPWWNPNSVIDDADMEGAKRLLSESGWKDSDDDGILEKGDVEAEFTLLYPASDQTRQYLAISVAEMIKPLGINIIVEGASWDNIEMMMHSNAVLLGWGSHDAMEMYNVYSGKAAGNGWYNTGFYQNARVDEYLEQALAATSEEEAIGYWKKSQWDGETGMSAHGDAPWAWLVNLDHIYMAKENLDMGTIKMQPHGHGWPITDNILKWHWSD</sequence>
<dbReference type="CDD" id="cd08518">
    <property type="entry name" value="PBP2_NikA_DppA_OppA_like_19"/>
    <property type="match status" value="1"/>
</dbReference>
<dbReference type="SUPFAM" id="SSF53850">
    <property type="entry name" value="Periplasmic binding protein-like II"/>
    <property type="match status" value="1"/>
</dbReference>
<dbReference type="InterPro" id="IPR039424">
    <property type="entry name" value="SBP_5"/>
</dbReference>
<evidence type="ECO:0000313" key="6">
    <source>
        <dbReference type="Proteomes" id="UP000623269"/>
    </source>
</evidence>
<evidence type="ECO:0000256" key="3">
    <source>
        <dbReference type="ARBA" id="ARBA00022729"/>
    </source>
</evidence>
<organism evidence="5 6">
    <name type="scientific">Mobilitalea sibirica</name>
    <dbReference type="NCBI Taxonomy" id="1462919"/>
    <lineage>
        <taxon>Bacteria</taxon>
        <taxon>Bacillati</taxon>
        <taxon>Bacillota</taxon>
        <taxon>Clostridia</taxon>
        <taxon>Lachnospirales</taxon>
        <taxon>Lachnospiraceae</taxon>
        <taxon>Mobilitalea</taxon>
    </lineage>
</organism>
<dbReference type="PROSITE" id="PS51257">
    <property type="entry name" value="PROKAR_LIPOPROTEIN"/>
    <property type="match status" value="1"/>
</dbReference>
<dbReference type="Proteomes" id="UP000623269">
    <property type="component" value="Unassembled WGS sequence"/>
</dbReference>
<comment type="similarity">
    <text evidence="1">Belongs to the bacterial solute-binding protein 5 family.</text>
</comment>
<dbReference type="PANTHER" id="PTHR30290">
    <property type="entry name" value="PERIPLASMIC BINDING COMPONENT OF ABC TRANSPORTER"/>
    <property type="match status" value="1"/>
</dbReference>
<dbReference type="PANTHER" id="PTHR30290:SF9">
    <property type="entry name" value="OLIGOPEPTIDE-BINDING PROTEIN APPA"/>
    <property type="match status" value="1"/>
</dbReference>
<dbReference type="Gene3D" id="3.40.190.10">
    <property type="entry name" value="Periplasmic binding protein-like II"/>
    <property type="match status" value="1"/>
</dbReference>
<reference evidence="5" key="1">
    <citation type="submission" date="2020-12" db="EMBL/GenBank/DDBJ databases">
        <title>M. sibirica DSM 26468T genome.</title>
        <authorList>
            <person name="Thieme N."/>
            <person name="Rettenmaier R."/>
            <person name="Zverlov V."/>
            <person name="Liebl W."/>
        </authorList>
    </citation>
    <scope>NUCLEOTIDE SEQUENCE</scope>
    <source>
        <strain evidence="5">DSM 26468</strain>
    </source>
</reference>